<comment type="caution">
    <text evidence="1">The sequence shown here is derived from an EMBL/GenBank/DDBJ whole genome shotgun (WGS) entry which is preliminary data.</text>
</comment>
<reference evidence="1" key="1">
    <citation type="journal article" date="2015" name="Nature">
        <title>Complex archaea that bridge the gap between prokaryotes and eukaryotes.</title>
        <authorList>
            <person name="Spang A."/>
            <person name="Saw J.H."/>
            <person name="Jorgensen S.L."/>
            <person name="Zaremba-Niedzwiedzka K."/>
            <person name="Martijn J."/>
            <person name="Lind A.E."/>
            <person name="van Eijk R."/>
            <person name="Schleper C."/>
            <person name="Guy L."/>
            <person name="Ettema T.J."/>
        </authorList>
    </citation>
    <scope>NUCLEOTIDE SEQUENCE</scope>
</reference>
<sequence length="30" mass="3660">LKVSDKREFEIMLRENNIKLSEDVRRLVKT</sequence>
<name>A0A0F8XXY3_9ZZZZ</name>
<dbReference type="EMBL" id="LAZR01060218">
    <property type="protein sequence ID" value="KKK66150.1"/>
    <property type="molecule type" value="Genomic_DNA"/>
</dbReference>
<feature type="non-terminal residue" evidence="1">
    <location>
        <position position="1"/>
    </location>
</feature>
<protein>
    <submittedName>
        <fullName evidence="1">Uncharacterized protein</fullName>
    </submittedName>
</protein>
<dbReference type="AlphaFoldDB" id="A0A0F8XXY3"/>
<organism evidence="1">
    <name type="scientific">marine sediment metagenome</name>
    <dbReference type="NCBI Taxonomy" id="412755"/>
    <lineage>
        <taxon>unclassified sequences</taxon>
        <taxon>metagenomes</taxon>
        <taxon>ecological metagenomes</taxon>
    </lineage>
</organism>
<proteinExistence type="predicted"/>
<accession>A0A0F8XXY3</accession>
<gene>
    <name evidence="1" type="ORF">LCGC14_2967020</name>
</gene>
<evidence type="ECO:0000313" key="1">
    <source>
        <dbReference type="EMBL" id="KKK66150.1"/>
    </source>
</evidence>